<proteinExistence type="predicted"/>
<accession>A0A6A5BEQ8</accession>
<dbReference type="GO" id="GO:0005634">
    <property type="term" value="C:nucleus"/>
    <property type="evidence" value="ECO:0007669"/>
    <property type="project" value="TreeGrafter"/>
</dbReference>
<feature type="domain" description="HTH myb-type" evidence="11">
    <location>
        <begin position="121"/>
        <end position="180"/>
    </location>
</feature>
<keyword evidence="7" id="KW-0175">Coiled coil</keyword>
<dbReference type="SMART" id="SM00717">
    <property type="entry name" value="SANT"/>
    <property type="match status" value="1"/>
</dbReference>
<feature type="region of interest" description="Disordered" evidence="8">
    <location>
        <begin position="1"/>
        <end position="42"/>
    </location>
</feature>
<dbReference type="CDD" id="cd00167">
    <property type="entry name" value="SANT"/>
    <property type="match status" value="1"/>
</dbReference>
<feature type="compositionally biased region" description="Polar residues" evidence="8">
    <location>
        <begin position="213"/>
        <end position="234"/>
    </location>
</feature>
<dbReference type="Gene3D" id="1.10.510.10">
    <property type="entry name" value="Transferase(Phosphotransferase) domain 1"/>
    <property type="match status" value="1"/>
</dbReference>
<feature type="domain" description="Protein kinase" evidence="9">
    <location>
        <begin position="615"/>
        <end position="889"/>
    </location>
</feature>
<keyword evidence="5 6" id="KW-0067">ATP-binding</keyword>
<dbReference type="CDD" id="cd13990">
    <property type="entry name" value="STKc_TLK"/>
    <property type="match status" value="1"/>
</dbReference>
<dbReference type="SMART" id="SM00220">
    <property type="entry name" value="S_TKc"/>
    <property type="match status" value="1"/>
</dbReference>
<dbReference type="SUPFAM" id="SSF56112">
    <property type="entry name" value="Protein kinase-like (PK-like)"/>
    <property type="match status" value="1"/>
</dbReference>
<dbReference type="SUPFAM" id="SSF46689">
    <property type="entry name" value="Homeodomain-like"/>
    <property type="match status" value="1"/>
</dbReference>
<dbReference type="PROSITE" id="PS50011">
    <property type="entry name" value="PROTEIN_KINASE_DOM"/>
    <property type="match status" value="1"/>
</dbReference>
<keyword evidence="1" id="KW-0723">Serine/threonine-protein kinase</keyword>
<organism evidence="12 13">
    <name type="scientific">Naegleria fowleri</name>
    <name type="common">Brain eating amoeba</name>
    <dbReference type="NCBI Taxonomy" id="5763"/>
    <lineage>
        <taxon>Eukaryota</taxon>
        <taxon>Discoba</taxon>
        <taxon>Heterolobosea</taxon>
        <taxon>Tetramitia</taxon>
        <taxon>Eutetramitia</taxon>
        <taxon>Vahlkampfiidae</taxon>
        <taxon>Naegleria</taxon>
    </lineage>
</organism>
<dbReference type="InterPro" id="IPR000719">
    <property type="entry name" value="Prot_kinase_dom"/>
</dbReference>
<evidence type="ECO:0000256" key="7">
    <source>
        <dbReference type="SAM" id="Coils"/>
    </source>
</evidence>
<dbReference type="VEuPathDB" id="AmoebaDB:FDP41_005521"/>
<dbReference type="InterPro" id="IPR008271">
    <property type="entry name" value="Ser/Thr_kinase_AS"/>
</dbReference>
<keyword evidence="2" id="KW-0808">Transferase</keyword>
<feature type="compositionally biased region" description="Low complexity" evidence="8">
    <location>
        <begin position="302"/>
        <end position="321"/>
    </location>
</feature>
<dbReference type="GO" id="GO:0005524">
    <property type="term" value="F:ATP binding"/>
    <property type="evidence" value="ECO:0007669"/>
    <property type="project" value="UniProtKB-UniRule"/>
</dbReference>
<feature type="compositionally biased region" description="Basic and acidic residues" evidence="8">
    <location>
        <begin position="129"/>
        <end position="149"/>
    </location>
</feature>
<dbReference type="InterPro" id="IPR017930">
    <property type="entry name" value="Myb_dom"/>
</dbReference>
<dbReference type="Gene3D" id="1.10.10.60">
    <property type="entry name" value="Homeodomain-like"/>
    <property type="match status" value="1"/>
</dbReference>
<evidence type="ECO:0000256" key="5">
    <source>
        <dbReference type="ARBA" id="ARBA00022840"/>
    </source>
</evidence>
<dbReference type="GeneID" id="68112739"/>
<evidence type="ECO:0000256" key="4">
    <source>
        <dbReference type="ARBA" id="ARBA00022777"/>
    </source>
</evidence>
<dbReference type="VEuPathDB" id="AmoebaDB:NfTy_066910"/>
<feature type="binding site" evidence="6">
    <location>
        <position position="644"/>
    </location>
    <ligand>
        <name>ATP</name>
        <dbReference type="ChEBI" id="CHEBI:30616"/>
    </ligand>
</feature>
<dbReference type="Pfam" id="PF00249">
    <property type="entry name" value="Myb_DNA-binding"/>
    <property type="match status" value="1"/>
</dbReference>
<feature type="compositionally biased region" description="Polar residues" evidence="8">
    <location>
        <begin position="284"/>
        <end position="294"/>
    </location>
</feature>
<dbReference type="GO" id="GO:0007059">
    <property type="term" value="P:chromosome segregation"/>
    <property type="evidence" value="ECO:0007669"/>
    <property type="project" value="TreeGrafter"/>
</dbReference>
<evidence type="ECO:0000256" key="6">
    <source>
        <dbReference type="PROSITE-ProRule" id="PRU10141"/>
    </source>
</evidence>
<dbReference type="PROSITE" id="PS00108">
    <property type="entry name" value="PROTEIN_KINASE_ST"/>
    <property type="match status" value="1"/>
</dbReference>
<dbReference type="EMBL" id="VFQX01000044">
    <property type="protein sequence ID" value="KAF0975527.1"/>
    <property type="molecule type" value="Genomic_DNA"/>
</dbReference>
<feature type="compositionally biased region" description="Polar residues" evidence="8">
    <location>
        <begin position="1"/>
        <end position="17"/>
    </location>
</feature>
<feature type="domain" description="Myb-like" evidence="10">
    <location>
        <begin position="121"/>
        <end position="176"/>
    </location>
</feature>
<keyword evidence="3 6" id="KW-0547">Nucleotide-binding</keyword>
<evidence type="ECO:0000259" key="11">
    <source>
        <dbReference type="PROSITE" id="PS51294"/>
    </source>
</evidence>
<dbReference type="OMA" id="IRRCLTH"/>
<feature type="coiled-coil region" evidence="7">
    <location>
        <begin position="357"/>
        <end position="412"/>
    </location>
</feature>
<evidence type="ECO:0000256" key="8">
    <source>
        <dbReference type="SAM" id="MobiDB-lite"/>
    </source>
</evidence>
<feature type="region of interest" description="Disordered" evidence="8">
    <location>
        <begin position="61"/>
        <end position="323"/>
    </location>
</feature>
<evidence type="ECO:0000256" key="3">
    <source>
        <dbReference type="ARBA" id="ARBA00022741"/>
    </source>
</evidence>
<evidence type="ECO:0000256" key="1">
    <source>
        <dbReference type="ARBA" id="ARBA00022527"/>
    </source>
</evidence>
<feature type="compositionally biased region" description="Basic and acidic residues" evidence="8">
    <location>
        <begin position="160"/>
        <end position="180"/>
    </location>
</feature>
<dbReference type="AlphaFoldDB" id="A0A6A5BEQ8"/>
<dbReference type="FunFam" id="1.10.510.10:FF:000698">
    <property type="entry name" value="Serine/threonine-protein kinase tousled-like 1"/>
    <property type="match status" value="1"/>
</dbReference>
<dbReference type="OrthoDB" id="346907at2759"/>
<dbReference type="VEuPathDB" id="AmoebaDB:NF0122210"/>
<dbReference type="PROSITE" id="PS51294">
    <property type="entry name" value="HTH_MYB"/>
    <property type="match status" value="1"/>
</dbReference>
<reference evidence="12 13" key="1">
    <citation type="journal article" date="2019" name="Sci. Rep.">
        <title>Nanopore sequencing improves the draft genome of the human pathogenic amoeba Naegleria fowleri.</title>
        <authorList>
            <person name="Liechti N."/>
            <person name="Schurch N."/>
            <person name="Bruggmann R."/>
            <person name="Wittwer M."/>
        </authorList>
    </citation>
    <scope>NUCLEOTIDE SEQUENCE [LARGE SCALE GENOMIC DNA]</scope>
    <source>
        <strain evidence="12 13">ATCC 30894</strain>
    </source>
</reference>
<dbReference type="Pfam" id="PF00069">
    <property type="entry name" value="Pkinase"/>
    <property type="match status" value="1"/>
</dbReference>
<dbReference type="InterPro" id="IPR017441">
    <property type="entry name" value="Protein_kinase_ATP_BS"/>
</dbReference>
<dbReference type="Proteomes" id="UP000444721">
    <property type="component" value="Unassembled WGS sequence"/>
</dbReference>
<evidence type="ECO:0000256" key="2">
    <source>
        <dbReference type="ARBA" id="ARBA00022679"/>
    </source>
</evidence>
<evidence type="ECO:0000313" key="12">
    <source>
        <dbReference type="EMBL" id="KAF0975527.1"/>
    </source>
</evidence>
<dbReference type="PANTHER" id="PTHR22974">
    <property type="entry name" value="MIXED LINEAGE PROTEIN KINASE"/>
    <property type="match status" value="1"/>
</dbReference>
<dbReference type="GO" id="GO:0004674">
    <property type="term" value="F:protein serine/threonine kinase activity"/>
    <property type="evidence" value="ECO:0007669"/>
    <property type="project" value="UniProtKB-KW"/>
</dbReference>
<gene>
    <name evidence="12" type="ORF">FDP41_005521</name>
</gene>
<feature type="compositionally biased region" description="Low complexity" evidence="8">
    <location>
        <begin position="182"/>
        <end position="212"/>
    </location>
</feature>
<dbReference type="PANTHER" id="PTHR22974:SF23">
    <property type="entry name" value="TOUSLED-LIKE KINASE, ISOFORM G"/>
    <property type="match status" value="1"/>
</dbReference>
<evidence type="ECO:0000259" key="9">
    <source>
        <dbReference type="PROSITE" id="PS50011"/>
    </source>
</evidence>
<dbReference type="InterPro" id="IPR009057">
    <property type="entry name" value="Homeodomain-like_sf"/>
</dbReference>
<name>A0A6A5BEQ8_NAEFO</name>
<comment type="caution">
    <text evidence="12">The sequence shown here is derived from an EMBL/GenBank/DDBJ whole genome shotgun (WGS) entry which is preliminary data.</text>
</comment>
<keyword evidence="4" id="KW-0418">Kinase</keyword>
<dbReference type="RefSeq" id="XP_044560240.1">
    <property type="nucleotide sequence ID" value="XM_044709055.1"/>
</dbReference>
<dbReference type="PROSITE" id="PS50090">
    <property type="entry name" value="MYB_LIKE"/>
    <property type="match status" value="1"/>
</dbReference>
<dbReference type="PROSITE" id="PS00107">
    <property type="entry name" value="PROTEIN_KINASE_ATP"/>
    <property type="match status" value="1"/>
</dbReference>
<dbReference type="InterPro" id="IPR001005">
    <property type="entry name" value="SANT/Myb"/>
</dbReference>
<feature type="region of interest" description="Disordered" evidence="8">
    <location>
        <begin position="882"/>
        <end position="931"/>
    </location>
</feature>
<evidence type="ECO:0000259" key="10">
    <source>
        <dbReference type="PROSITE" id="PS50090"/>
    </source>
</evidence>
<protein>
    <recommendedName>
        <fullName evidence="14">Protein kinase domain-containing protein</fullName>
    </recommendedName>
</protein>
<evidence type="ECO:0008006" key="14">
    <source>
        <dbReference type="Google" id="ProtNLM"/>
    </source>
</evidence>
<feature type="compositionally biased region" description="Polar residues" evidence="8">
    <location>
        <begin position="82"/>
        <end position="102"/>
    </location>
</feature>
<feature type="compositionally biased region" description="Low complexity" evidence="8">
    <location>
        <begin position="912"/>
        <end position="925"/>
    </location>
</feature>
<dbReference type="GO" id="GO:0035556">
    <property type="term" value="P:intracellular signal transduction"/>
    <property type="evidence" value="ECO:0007669"/>
    <property type="project" value="TreeGrafter"/>
</dbReference>
<feature type="region of interest" description="Disordered" evidence="8">
    <location>
        <begin position="486"/>
        <end position="515"/>
    </location>
</feature>
<sequence length="931" mass="105997">MISGDNSSNKQASSGESNEAEHHAMMEDNVESLSDDSYQHPMQRRFVNNPMMRDHDDQILEEDDNCYGGGGGNDIHPFNMGNIPNTTSFNMGNNNKSGALPNSSSGTGSSSLSQGVAQSKNAAKKRRRFTPEEDKKIKEGIAKNKKDNNIDWDGVAKYAGIERTKEQIKSRYLRMKKEEPEQATTAQPQATSSGSSSNTPQPQQPPVSQHPAITSQTTNTYVAATPTNVSSAQPSPIVYMAPPTQHDHQPPQNTSTKPHDHSLSVESEELNTSEMIPSTKKQKTLPQMFQQLQSGKFDPNSKKPSTSSSIPPNSSNQNSNSLFGDISNSNSSFAQLFNTNSIASACSNSTSPLNDPNQLIQQHFAKLQNEIEILKDQLRQKEKYIEQIEPKVKNYDNEISQLKNLLQDYEIKNVERTKRFREIAVQFLRERAERERIEDKKRVNEKTITIGTITYQKGMEVYEVWQDGTLFQQYKETENRISMERDKLEKQKKTIQKQRQQLKKEQMSHASANDPDFARRLEEQMNDLNEQEETIKIRLNHLKKEETQNQAEQEKLLIEKSIQIREIKRIRDQEKSMFKNYPIIGHQKYIPTTPEGPGTPQINGQQPQPSNHHEYFLMKMLGKGGFSEVYKAYDLTDFKVVACKIHQLNPNWKEHRKENYIKHVLRECQINQSINHDKLIKMYDTFVFDNNTFVTVLEYCEGADLDLYIKKHQRVPEREAKNIISQIFSGLNYLSQQKQKVIHYDLKPANILFDKDGNIKITDFGLSKIMDDEESIELTSQGAGTYWYLPPECFHNPSGEGPPPKISNKVDVWSAGVIFYQMLYGTKPFGNNLSQQKILSEGTIVNATQVGFPDKPSVSEEAKDFIRRCLTHDMAKRPDVKTLYNDPYLRGTTSSSTGSSSSKSKKKDKEQSSSNTPTNNITPTNFLSYQQ</sequence>
<feature type="compositionally biased region" description="Low complexity" evidence="8">
    <location>
        <begin position="103"/>
        <end position="115"/>
    </location>
</feature>
<dbReference type="InterPro" id="IPR011009">
    <property type="entry name" value="Kinase-like_dom_sf"/>
</dbReference>
<keyword evidence="13" id="KW-1185">Reference proteome</keyword>
<evidence type="ECO:0000313" key="13">
    <source>
        <dbReference type="Proteomes" id="UP000444721"/>
    </source>
</evidence>